<evidence type="ECO:0000313" key="3">
    <source>
        <dbReference type="Proteomes" id="UP000016933"/>
    </source>
</evidence>
<dbReference type="PANTHER" id="PTHR43798">
    <property type="entry name" value="MONOACYLGLYCEROL LIPASE"/>
    <property type="match status" value="1"/>
</dbReference>
<dbReference type="HOGENOM" id="CLU_020336_50_3_1"/>
<dbReference type="PRINTS" id="PR00111">
    <property type="entry name" value="ABHYDROLASE"/>
</dbReference>
<dbReference type="GO" id="GO:0016020">
    <property type="term" value="C:membrane"/>
    <property type="evidence" value="ECO:0007669"/>
    <property type="project" value="TreeGrafter"/>
</dbReference>
<evidence type="ECO:0000313" key="2">
    <source>
        <dbReference type="EMBL" id="EME40130.1"/>
    </source>
</evidence>
<reference evidence="2 3" key="2">
    <citation type="journal article" date="2012" name="PLoS Pathog.">
        <title>Diverse lifestyles and strategies of plant pathogenesis encoded in the genomes of eighteen Dothideomycetes fungi.</title>
        <authorList>
            <person name="Ohm R.A."/>
            <person name="Feau N."/>
            <person name="Henrissat B."/>
            <person name="Schoch C.L."/>
            <person name="Horwitz B.A."/>
            <person name="Barry K.W."/>
            <person name="Condon B.J."/>
            <person name="Copeland A.C."/>
            <person name="Dhillon B."/>
            <person name="Glaser F."/>
            <person name="Hesse C.N."/>
            <person name="Kosti I."/>
            <person name="LaButti K."/>
            <person name="Lindquist E.A."/>
            <person name="Lucas S."/>
            <person name="Salamov A.A."/>
            <person name="Bradshaw R.E."/>
            <person name="Ciuffetti L."/>
            <person name="Hamelin R.C."/>
            <person name="Kema G.H.J."/>
            <person name="Lawrence C."/>
            <person name="Scott J.A."/>
            <person name="Spatafora J.W."/>
            <person name="Turgeon B.G."/>
            <person name="de Wit P.J.G.M."/>
            <person name="Zhong S."/>
            <person name="Goodwin S.B."/>
            <person name="Grigoriev I.V."/>
        </authorList>
    </citation>
    <scope>NUCLEOTIDE SEQUENCE [LARGE SCALE GENOMIC DNA]</scope>
    <source>
        <strain evidence="3">NZE10 / CBS 128990</strain>
    </source>
</reference>
<dbReference type="OrthoDB" id="408373at2759"/>
<dbReference type="EMBL" id="KB446544">
    <property type="protein sequence ID" value="EME40130.1"/>
    <property type="molecule type" value="Genomic_DNA"/>
</dbReference>
<dbReference type="AlphaFoldDB" id="N1PEW3"/>
<proteinExistence type="predicted"/>
<dbReference type="Gene3D" id="3.40.50.1820">
    <property type="entry name" value="alpha/beta hydrolase"/>
    <property type="match status" value="1"/>
</dbReference>
<protein>
    <recommendedName>
        <fullName evidence="1">AB hydrolase-1 domain-containing protein</fullName>
    </recommendedName>
</protein>
<dbReference type="eggNOG" id="ENOG502S2YE">
    <property type="taxonomic scope" value="Eukaryota"/>
</dbReference>
<dbReference type="GO" id="GO:0047372">
    <property type="term" value="F:monoacylglycerol lipase activity"/>
    <property type="evidence" value="ECO:0007669"/>
    <property type="project" value="TreeGrafter"/>
</dbReference>
<dbReference type="InterPro" id="IPR000073">
    <property type="entry name" value="AB_hydrolase_1"/>
</dbReference>
<evidence type="ECO:0000259" key="1">
    <source>
        <dbReference type="Pfam" id="PF00561"/>
    </source>
</evidence>
<sequence length="239" mass="25519">MIHGLGSSQNYYVPVIGQPELEGHHCLALSTYGAAQSRSQGENLTLEQLADDVVAMMDHVKIRRAIIAGHSMGGSMAFTIAAKCPDRVAGVVGIGPVNPASVNPAVFRGRIDAVNKNGMEPLANSVPQAATNARSTPLQKAFIRELIMNQDPKAYASHCEVIVNMKDPGFELIKAPSLILAGDEDKSAPMEGCQYIQSHLGSQQKELKVLKGVGHWHCIEAPEQVAKEIAAFASKITDA</sequence>
<name>N1PEW3_DOTSN</name>
<dbReference type="InterPro" id="IPR029058">
    <property type="entry name" value="AB_hydrolase_fold"/>
</dbReference>
<dbReference type="PANTHER" id="PTHR43798:SF5">
    <property type="entry name" value="MONOACYLGLYCEROL LIPASE ABHD6"/>
    <property type="match status" value="1"/>
</dbReference>
<dbReference type="Pfam" id="PF00561">
    <property type="entry name" value="Abhydrolase_1"/>
    <property type="match status" value="1"/>
</dbReference>
<dbReference type="SUPFAM" id="SSF53474">
    <property type="entry name" value="alpha/beta-Hydrolases"/>
    <property type="match status" value="1"/>
</dbReference>
<keyword evidence="3" id="KW-1185">Reference proteome</keyword>
<gene>
    <name evidence="2" type="ORF">DOTSEDRAFT_74834</name>
</gene>
<reference evidence="3" key="1">
    <citation type="journal article" date="2012" name="PLoS Genet.">
        <title>The genomes of the fungal plant pathogens Cladosporium fulvum and Dothistroma septosporum reveal adaptation to different hosts and lifestyles but also signatures of common ancestry.</title>
        <authorList>
            <person name="de Wit P.J.G.M."/>
            <person name="van der Burgt A."/>
            <person name="Oekmen B."/>
            <person name="Stergiopoulos I."/>
            <person name="Abd-Elsalam K.A."/>
            <person name="Aerts A.L."/>
            <person name="Bahkali A.H."/>
            <person name="Beenen H.G."/>
            <person name="Chettri P."/>
            <person name="Cox M.P."/>
            <person name="Datema E."/>
            <person name="de Vries R.P."/>
            <person name="Dhillon B."/>
            <person name="Ganley A.R."/>
            <person name="Griffiths S.A."/>
            <person name="Guo Y."/>
            <person name="Hamelin R.C."/>
            <person name="Henrissat B."/>
            <person name="Kabir M.S."/>
            <person name="Jashni M.K."/>
            <person name="Kema G."/>
            <person name="Klaubauf S."/>
            <person name="Lapidus A."/>
            <person name="Levasseur A."/>
            <person name="Lindquist E."/>
            <person name="Mehrabi R."/>
            <person name="Ohm R.A."/>
            <person name="Owen T.J."/>
            <person name="Salamov A."/>
            <person name="Schwelm A."/>
            <person name="Schijlen E."/>
            <person name="Sun H."/>
            <person name="van den Burg H.A."/>
            <person name="van Ham R.C.H.J."/>
            <person name="Zhang S."/>
            <person name="Goodwin S.B."/>
            <person name="Grigoriev I.V."/>
            <person name="Collemare J."/>
            <person name="Bradshaw R.E."/>
        </authorList>
    </citation>
    <scope>NUCLEOTIDE SEQUENCE [LARGE SCALE GENOMIC DNA]</scope>
    <source>
        <strain evidence="3">NZE10 / CBS 128990</strain>
    </source>
</reference>
<accession>N1PEW3</accession>
<dbReference type="STRING" id="675120.N1PEW3"/>
<organism evidence="2 3">
    <name type="scientific">Dothistroma septosporum (strain NZE10 / CBS 128990)</name>
    <name type="common">Red band needle blight fungus</name>
    <name type="synonym">Mycosphaerella pini</name>
    <dbReference type="NCBI Taxonomy" id="675120"/>
    <lineage>
        <taxon>Eukaryota</taxon>
        <taxon>Fungi</taxon>
        <taxon>Dikarya</taxon>
        <taxon>Ascomycota</taxon>
        <taxon>Pezizomycotina</taxon>
        <taxon>Dothideomycetes</taxon>
        <taxon>Dothideomycetidae</taxon>
        <taxon>Mycosphaerellales</taxon>
        <taxon>Mycosphaerellaceae</taxon>
        <taxon>Dothistroma</taxon>
    </lineage>
</organism>
<dbReference type="OMA" id="KGVGHWH"/>
<feature type="domain" description="AB hydrolase-1" evidence="1">
    <location>
        <begin position="1"/>
        <end position="222"/>
    </location>
</feature>
<dbReference type="GO" id="GO:0046464">
    <property type="term" value="P:acylglycerol catabolic process"/>
    <property type="evidence" value="ECO:0007669"/>
    <property type="project" value="TreeGrafter"/>
</dbReference>
<dbReference type="Proteomes" id="UP000016933">
    <property type="component" value="Unassembled WGS sequence"/>
</dbReference>
<dbReference type="InterPro" id="IPR050266">
    <property type="entry name" value="AB_hydrolase_sf"/>
</dbReference>